<dbReference type="Proteomes" id="UP001597510">
    <property type="component" value="Unassembled WGS sequence"/>
</dbReference>
<evidence type="ECO:0000256" key="5">
    <source>
        <dbReference type="RuleBase" id="RU362075"/>
    </source>
</evidence>
<dbReference type="InterPro" id="IPR036188">
    <property type="entry name" value="FAD/NAD-bd_sf"/>
</dbReference>
<name>A0ABW5JEL3_9BACT</name>
<dbReference type="PANTHER" id="PTHR43734:SF7">
    <property type="entry name" value="4,4'-DIAPONEUROSPORENE OXYGENASE"/>
    <property type="match status" value="1"/>
</dbReference>
<dbReference type="InterPro" id="IPR002937">
    <property type="entry name" value="Amino_oxidase"/>
</dbReference>
<dbReference type="InterPro" id="IPR014105">
    <property type="entry name" value="Carotenoid/retinoid_OxRdtase"/>
</dbReference>
<dbReference type="GO" id="GO:0016491">
    <property type="term" value="F:oxidoreductase activity"/>
    <property type="evidence" value="ECO:0007669"/>
    <property type="project" value="UniProtKB-KW"/>
</dbReference>
<evidence type="ECO:0000256" key="3">
    <source>
        <dbReference type="ARBA" id="ARBA00022746"/>
    </source>
</evidence>
<evidence type="ECO:0000256" key="2">
    <source>
        <dbReference type="ARBA" id="ARBA00006046"/>
    </source>
</evidence>
<evidence type="ECO:0000313" key="8">
    <source>
        <dbReference type="Proteomes" id="UP001597510"/>
    </source>
</evidence>
<dbReference type="SUPFAM" id="SSF51905">
    <property type="entry name" value="FAD/NAD(P)-binding domain"/>
    <property type="match status" value="1"/>
</dbReference>
<comment type="pathway">
    <text evidence="1 5">Carotenoid biosynthesis.</text>
</comment>
<proteinExistence type="inferred from homology"/>
<dbReference type="Pfam" id="PF01593">
    <property type="entry name" value="Amino_oxidase"/>
    <property type="match status" value="1"/>
</dbReference>
<sequence>MRAGIIGAGIGGIATAIRLRNKGYEVEVFEANNYAGGKLSSFEQGAYRFDAGPSLFTMPQFVEELFELSGKPISQYFEYIRLPEVCRYFWEDGTRLNVSADTKEFAQEAEKQLGEPAGKIAKVLKDSAFKYEILSGLFLEDSLHKLSTWTSAKALRGYLNLHKLGIFNTMNAANEQFFSTPKAVQMFNRYATYNGSDPYQTPATLNIIPHLEYNIGAFFPKNGMYGITGSLVALAQDLGVKFHFNSRVKEIVADTKVKGLKIEKADDKQSEDFRVFDIVVSNMDITPTYRKLLPNAKHPEKLLSQPKSGSGLIFYWGIKKEFSELGLHNIFFSDNYKAEFEHQFQKKTIYHDPTIYLNITSKYKKDDAPAGSENWFILLNAPANDGQDWDKIIAEARQNVIAKLSRNLKTDIAPLIESESILDPRSIELRTSSVQGALYGNSSNNKFAAFLRHANFSSRIKNLYFVGGSVHPGGGIPLALSSAKIVGGMVEEV</sequence>
<keyword evidence="4 5" id="KW-0560">Oxidoreductase</keyword>
<dbReference type="InterPro" id="IPR054840">
    <property type="entry name" value="hydcarot_desat_CrtD"/>
</dbReference>
<evidence type="ECO:0000256" key="4">
    <source>
        <dbReference type="ARBA" id="ARBA00023002"/>
    </source>
</evidence>
<comment type="caution">
    <text evidence="7">The sequence shown here is derived from an EMBL/GenBank/DDBJ whole genome shotgun (WGS) entry which is preliminary data.</text>
</comment>
<dbReference type="EMBL" id="JBHULC010000043">
    <property type="protein sequence ID" value="MFD2524113.1"/>
    <property type="molecule type" value="Genomic_DNA"/>
</dbReference>
<keyword evidence="8" id="KW-1185">Reference proteome</keyword>
<dbReference type="Gene3D" id="3.50.50.60">
    <property type="entry name" value="FAD/NAD(P)-binding domain"/>
    <property type="match status" value="2"/>
</dbReference>
<evidence type="ECO:0000256" key="1">
    <source>
        <dbReference type="ARBA" id="ARBA00004829"/>
    </source>
</evidence>
<feature type="domain" description="Amine oxidase" evidence="6">
    <location>
        <begin position="10"/>
        <end position="484"/>
    </location>
</feature>
<dbReference type="EC" id="1.3.99.27" evidence="7"/>
<dbReference type="NCBIfam" id="TIGR02734">
    <property type="entry name" value="crtI_fam"/>
    <property type="match status" value="1"/>
</dbReference>
<organism evidence="7 8">
    <name type="scientific">Emticicia soli</name>
    <dbReference type="NCBI Taxonomy" id="2027878"/>
    <lineage>
        <taxon>Bacteria</taxon>
        <taxon>Pseudomonadati</taxon>
        <taxon>Bacteroidota</taxon>
        <taxon>Cytophagia</taxon>
        <taxon>Cytophagales</taxon>
        <taxon>Leadbetterellaceae</taxon>
        <taxon>Emticicia</taxon>
    </lineage>
</organism>
<evidence type="ECO:0000313" key="7">
    <source>
        <dbReference type="EMBL" id="MFD2524113.1"/>
    </source>
</evidence>
<dbReference type="NCBIfam" id="NF042421">
    <property type="entry name" value="hydcarot_desat_CrtD"/>
    <property type="match status" value="1"/>
</dbReference>
<reference evidence="8" key="1">
    <citation type="journal article" date="2019" name="Int. J. Syst. Evol. Microbiol.">
        <title>The Global Catalogue of Microorganisms (GCM) 10K type strain sequencing project: providing services to taxonomists for standard genome sequencing and annotation.</title>
        <authorList>
            <consortium name="The Broad Institute Genomics Platform"/>
            <consortium name="The Broad Institute Genome Sequencing Center for Infectious Disease"/>
            <person name="Wu L."/>
            <person name="Ma J."/>
        </authorList>
    </citation>
    <scope>NUCLEOTIDE SEQUENCE [LARGE SCALE GENOMIC DNA]</scope>
    <source>
        <strain evidence="8">KCTC 52344</strain>
    </source>
</reference>
<gene>
    <name evidence="7" type="primary">crtD</name>
    <name evidence="7" type="ORF">ACFSR2_24670</name>
</gene>
<protein>
    <submittedName>
        <fullName evidence="7">1-hydroxycarotenoid 3,4-desaturase CrtD</fullName>
        <ecNumber evidence="7">1.3.99.27</ecNumber>
    </submittedName>
</protein>
<keyword evidence="3 5" id="KW-0125">Carotenoid biosynthesis</keyword>
<accession>A0ABW5JEL3</accession>
<evidence type="ECO:0000259" key="6">
    <source>
        <dbReference type="Pfam" id="PF01593"/>
    </source>
</evidence>
<comment type="similarity">
    <text evidence="2 5">Belongs to the carotenoid/retinoid oxidoreductase family.</text>
</comment>
<dbReference type="RefSeq" id="WP_340239961.1">
    <property type="nucleotide sequence ID" value="NZ_JBBEWC010000017.1"/>
</dbReference>
<dbReference type="PANTHER" id="PTHR43734">
    <property type="entry name" value="PHYTOENE DESATURASE"/>
    <property type="match status" value="1"/>
</dbReference>